<evidence type="ECO:0000256" key="7">
    <source>
        <dbReference type="HAMAP-Rule" id="MF_00210"/>
    </source>
</evidence>
<dbReference type="InterPro" id="IPR023193">
    <property type="entry name" value="EPSP_synthase_CS"/>
</dbReference>
<keyword evidence="11" id="KW-1185">Reference proteome</keyword>
<evidence type="ECO:0000259" key="9">
    <source>
        <dbReference type="Pfam" id="PF00275"/>
    </source>
</evidence>
<dbReference type="PANTHER" id="PTHR21090">
    <property type="entry name" value="AROM/DEHYDROQUINATE SYNTHASE"/>
    <property type="match status" value="1"/>
</dbReference>
<comment type="similarity">
    <text evidence="2 7">Belongs to the EPSP synthase family.</text>
</comment>
<dbReference type="InterPro" id="IPR001986">
    <property type="entry name" value="Enolpyruvate_Tfrase_dom"/>
</dbReference>
<evidence type="ECO:0000256" key="4">
    <source>
        <dbReference type="ARBA" id="ARBA00022679"/>
    </source>
</evidence>
<evidence type="ECO:0000256" key="8">
    <source>
        <dbReference type="SAM" id="MobiDB-lite"/>
    </source>
</evidence>
<evidence type="ECO:0000313" key="10">
    <source>
        <dbReference type="EMBL" id="GIG97587.1"/>
    </source>
</evidence>
<dbReference type="CDD" id="cd01556">
    <property type="entry name" value="EPSP_synthase"/>
    <property type="match status" value="1"/>
</dbReference>
<feature type="binding site" evidence="7">
    <location>
        <position position="192"/>
    </location>
    <ligand>
        <name>phosphoenolpyruvate</name>
        <dbReference type="ChEBI" id="CHEBI:58702"/>
    </ligand>
</feature>
<proteinExistence type="inferred from homology"/>
<name>A0ABQ4ESG9_9ACTN</name>
<organism evidence="10 11">
    <name type="scientific">Plantactinospora mayteni</name>
    <dbReference type="NCBI Taxonomy" id="566021"/>
    <lineage>
        <taxon>Bacteria</taxon>
        <taxon>Bacillati</taxon>
        <taxon>Actinomycetota</taxon>
        <taxon>Actinomycetes</taxon>
        <taxon>Micromonosporales</taxon>
        <taxon>Micromonosporaceae</taxon>
        <taxon>Plantactinospora</taxon>
    </lineage>
</organism>
<feature type="active site" description="Proton acceptor" evidence="7">
    <location>
        <position position="382"/>
    </location>
</feature>
<feature type="compositionally biased region" description="Basic and acidic residues" evidence="8">
    <location>
        <begin position="40"/>
        <end position="52"/>
    </location>
</feature>
<feature type="binding site" evidence="7">
    <location>
        <position position="413"/>
    </location>
    <ligand>
        <name>phosphoenolpyruvate</name>
        <dbReference type="ChEBI" id="CHEBI:58702"/>
    </ligand>
</feature>
<comment type="caution">
    <text evidence="10">The sequence shown here is derived from an EMBL/GenBank/DDBJ whole genome shotgun (WGS) entry which is preliminary data.</text>
</comment>
<dbReference type="EMBL" id="BONX01000027">
    <property type="protein sequence ID" value="GIG97587.1"/>
    <property type="molecule type" value="Genomic_DNA"/>
</dbReference>
<feature type="binding site" evidence="7">
    <location>
        <position position="95"/>
    </location>
    <ligand>
        <name>3-phosphoshikimate</name>
        <dbReference type="ChEBI" id="CHEBI:145989"/>
    </ligand>
</feature>
<feature type="binding site" evidence="7">
    <location>
        <position position="240"/>
    </location>
    <ligand>
        <name>3-phosphoshikimate</name>
        <dbReference type="ChEBI" id="CHEBI:145989"/>
    </ligand>
</feature>
<dbReference type="InterPro" id="IPR006264">
    <property type="entry name" value="EPSP_synthase"/>
</dbReference>
<dbReference type="InterPro" id="IPR036968">
    <property type="entry name" value="Enolpyruvate_Tfrase_sf"/>
</dbReference>
<reference evidence="10 11" key="1">
    <citation type="submission" date="2021-01" db="EMBL/GenBank/DDBJ databases">
        <title>Whole genome shotgun sequence of Plantactinospora mayteni NBRC 109088.</title>
        <authorList>
            <person name="Komaki H."/>
            <person name="Tamura T."/>
        </authorList>
    </citation>
    <scope>NUCLEOTIDE SEQUENCE [LARGE SCALE GENOMIC DNA]</scope>
    <source>
        <strain evidence="10 11">NBRC 109088</strain>
    </source>
</reference>
<evidence type="ECO:0000256" key="5">
    <source>
        <dbReference type="ARBA" id="ARBA00023141"/>
    </source>
</evidence>
<feature type="binding site" evidence="7">
    <location>
        <position position="96"/>
    </location>
    <ligand>
        <name>3-phosphoshikimate</name>
        <dbReference type="ChEBI" id="CHEBI:145989"/>
    </ligand>
</feature>
<dbReference type="EC" id="2.5.1.19" evidence="7"/>
<comment type="caution">
    <text evidence="7">Lacks conserved residue(s) required for the propagation of feature annotation.</text>
</comment>
<protein>
    <recommendedName>
        <fullName evidence="7">3-phosphoshikimate 1-carboxyvinyltransferase</fullName>
        <ecNumber evidence="7">2.5.1.19</ecNumber>
    </recommendedName>
    <alternativeName>
        <fullName evidence="7">5-enolpyruvylshikimate-3-phosphate synthase</fullName>
        <shortName evidence="7">EPSP synthase</shortName>
        <shortName evidence="7">EPSPS</shortName>
    </alternativeName>
</protein>
<accession>A0ABQ4ESG9</accession>
<feature type="binding site" evidence="7">
    <location>
        <position position="454"/>
    </location>
    <ligand>
        <name>phosphoenolpyruvate</name>
        <dbReference type="ChEBI" id="CHEBI:58702"/>
    </ligand>
</feature>
<evidence type="ECO:0000256" key="2">
    <source>
        <dbReference type="ARBA" id="ARBA00009948"/>
    </source>
</evidence>
<dbReference type="NCBIfam" id="TIGR01356">
    <property type="entry name" value="aroA"/>
    <property type="match status" value="1"/>
</dbReference>
<comment type="function">
    <text evidence="7">Catalyzes the transfer of the enolpyruvyl moiety of phosphoenolpyruvate (PEP) to the 5-hydroxyl of shikimate-3-phosphate (S3P) to produce enolpyruvyl shikimate-3-phosphate and inorganic phosphate.</text>
</comment>
<keyword evidence="7" id="KW-0963">Cytoplasm</keyword>
<feature type="binding site" evidence="7">
    <location>
        <position position="239"/>
    </location>
    <ligand>
        <name>3-phosphoshikimate</name>
        <dbReference type="ChEBI" id="CHEBI:145989"/>
    </ligand>
</feature>
<feature type="binding site" evidence="7">
    <location>
        <position position="240"/>
    </location>
    <ligand>
        <name>phosphoenolpyruvate</name>
        <dbReference type="ChEBI" id="CHEBI:58702"/>
    </ligand>
</feature>
<dbReference type="PANTHER" id="PTHR21090:SF5">
    <property type="entry name" value="PENTAFUNCTIONAL AROM POLYPEPTIDE"/>
    <property type="match status" value="1"/>
</dbReference>
<feature type="binding site" evidence="7">
    <location>
        <position position="409"/>
    </location>
    <ligand>
        <name>3-phosphoshikimate</name>
        <dbReference type="ChEBI" id="CHEBI:145989"/>
    </ligand>
</feature>
<feature type="binding site" evidence="7">
    <location>
        <position position="479"/>
    </location>
    <ligand>
        <name>phosphoenolpyruvate</name>
        <dbReference type="ChEBI" id="CHEBI:58702"/>
    </ligand>
</feature>
<keyword evidence="4 7" id="KW-0808">Transferase</keyword>
<dbReference type="PROSITE" id="PS00885">
    <property type="entry name" value="EPSP_SYNTHASE_2"/>
    <property type="match status" value="1"/>
</dbReference>
<comment type="subunit">
    <text evidence="7">Monomer.</text>
</comment>
<feature type="domain" description="Enolpyruvate transferase" evidence="9">
    <location>
        <begin position="81"/>
        <end position="485"/>
    </location>
</feature>
<dbReference type="Proteomes" id="UP000621500">
    <property type="component" value="Unassembled WGS sequence"/>
</dbReference>
<comment type="subcellular location">
    <subcellularLocation>
        <location evidence="7">Cytoplasm</location>
    </subcellularLocation>
</comment>
<dbReference type="SUPFAM" id="SSF55205">
    <property type="entry name" value="EPT/RTPC-like"/>
    <property type="match status" value="1"/>
</dbReference>
<evidence type="ECO:0000256" key="6">
    <source>
        <dbReference type="ARBA" id="ARBA00044633"/>
    </source>
</evidence>
<feature type="region of interest" description="Disordered" evidence="8">
    <location>
        <begin position="40"/>
        <end position="64"/>
    </location>
</feature>
<dbReference type="Pfam" id="PF00275">
    <property type="entry name" value="EPSP_synthase"/>
    <property type="match status" value="1"/>
</dbReference>
<keyword evidence="3 7" id="KW-0028">Amino-acid biosynthesis</keyword>
<dbReference type="PIRSF" id="PIRSF000505">
    <property type="entry name" value="EPSPS"/>
    <property type="match status" value="1"/>
</dbReference>
<evidence type="ECO:0000256" key="3">
    <source>
        <dbReference type="ARBA" id="ARBA00022605"/>
    </source>
</evidence>
<dbReference type="InterPro" id="IPR013792">
    <property type="entry name" value="RNA3'P_cycl/enolpyr_Trfase_a/b"/>
</dbReference>
<feature type="binding site" evidence="7">
    <location>
        <position position="164"/>
    </location>
    <ligand>
        <name>phosphoenolpyruvate</name>
        <dbReference type="ChEBI" id="CHEBI:58702"/>
    </ligand>
</feature>
<sequence>MVAYLPHMVATLAPPAPAGRPRATAPPAGLLEIETIRDIRAVPSGGRDRGSDPVRPPAGQNVPVPNLTAVRPLEPWTAPTATDPVASTLRLPGSKSLTARALVLSAVADGPSTLRHPLRARDTELMAGGLRAMGAHVSTVDDERWLIRPNPLQGPAHVDVGLSGTVMRFVPPVAGLAEGPVTFDGDPHARLRPLGPLVGALRSIGVRIDTTEGASLPLTVQGAGQVLGGEVVIDASASSQFVSGLLLGGARFARGIVVRHVGPPVPSAPHLRMTVQMLRAAGAAVDDTTPDVWAVEPGRLSGRGWDIEPDLSGAVPFFAAALVTGGGVTLLGWPRSSLQPVDTLRELLSRMGGEVTLGTDGLTVRGTGVIRGLDADLSDVSEFTPVLAALAVLADSPSRLRGVAHIRGHETDRLAALARELNGLGADVTDTADGLEIRPRPLRGAAFRTYADHRMAHAAAVIGLSVPGIELDDVACTSKTMPEFPALWSTMVTGGDGRQ</sequence>
<comment type="pathway">
    <text evidence="1 7">Metabolic intermediate biosynthesis; chorismate biosynthesis; chorismate from D-erythrose 4-phosphate and phosphoenolpyruvate: step 6/7.</text>
</comment>
<dbReference type="PROSITE" id="PS00104">
    <property type="entry name" value="EPSP_SYNTHASE_1"/>
    <property type="match status" value="1"/>
</dbReference>
<comment type="catalytic activity">
    <reaction evidence="6">
        <text>3-phosphoshikimate + phosphoenolpyruvate = 5-O-(1-carboxyvinyl)-3-phosphoshikimate + phosphate</text>
        <dbReference type="Rhea" id="RHEA:21256"/>
        <dbReference type="ChEBI" id="CHEBI:43474"/>
        <dbReference type="ChEBI" id="CHEBI:57701"/>
        <dbReference type="ChEBI" id="CHEBI:58702"/>
        <dbReference type="ChEBI" id="CHEBI:145989"/>
        <dbReference type="EC" id="2.5.1.19"/>
    </reaction>
    <physiologicalReaction direction="left-to-right" evidence="6">
        <dbReference type="Rhea" id="RHEA:21257"/>
    </physiologicalReaction>
</comment>
<feature type="binding site" evidence="7">
    <location>
        <position position="267"/>
    </location>
    <ligand>
        <name>3-phosphoshikimate</name>
        <dbReference type="ChEBI" id="CHEBI:145989"/>
    </ligand>
</feature>
<evidence type="ECO:0000256" key="1">
    <source>
        <dbReference type="ARBA" id="ARBA00004811"/>
    </source>
</evidence>
<evidence type="ECO:0000313" key="11">
    <source>
        <dbReference type="Proteomes" id="UP000621500"/>
    </source>
</evidence>
<gene>
    <name evidence="10" type="primary">aroA1</name>
    <name evidence="7" type="synonym">aroA</name>
    <name evidence="10" type="ORF">Pma05_41600</name>
</gene>
<feature type="binding site" evidence="7">
    <location>
        <position position="100"/>
    </location>
    <ligand>
        <name>3-phosphoshikimate</name>
        <dbReference type="ChEBI" id="CHEBI:145989"/>
    </ligand>
</feature>
<dbReference type="Gene3D" id="3.65.10.10">
    <property type="entry name" value="Enolpyruvate transferase domain"/>
    <property type="match status" value="2"/>
</dbReference>
<feature type="binding site" evidence="7">
    <location>
        <position position="95"/>
    </location>
    <ligand>
        <name>phosphoenolpyruvate</name>
        <dbReference type="ChEBI" id="CHEBI:58702"/>
    </ligand>
</feature>
<keyword evidence="5 7" id="KW-0057">Aromatic amino acid biosynthesis</keyword>
<dbReference type="HAMAP" id="MF_00210">
    <property type="entry name" value="EPSP_synth"/>
    <property type="match status" value="1"/>
</dbReference>
<feature type="binding site" evidence="7">
    <location>
        <position position="238"/>
    </location>
    <ligand>
        <name>3-phosphoshikimate</name>
        <dbReference type="ChEBI" id="CHEBI:145989"/>
    </ligand>
</feature>
<feature type="binding site" evidence="7">
    <location>
        <position position="382"/>
    </location>
    <ligand>
        <name>3-phosphoshikimate</name>
        <dbReference type="ChEBI" id="CHEBI:145989"/>
    </ligand>
</feature>